<evidence type="ECO:0000256" key="1">
    <source>
        <dbReference type="SAM" id="MobiDB-lite"/>
    </source>
</evidence>
<name>A0ABD3LHX2_EUCGL</name>
<dbReference type="EMBL" id="JBJKBG010000002">
    <property type="protein sequence ID" value="KAL3751002.1"/>
    <property type="molecule type" value="Genomic_DNA"/>
</dbReference>
<evidence type="ECO:0000313" key="3">
    <source>
        <dbReference type="EMBL" id="KAL3751002.1"/>
    </source>
</evidence>
<keyword evidence="2" id="KW-1133">Transmembrane helix</keyword>
<reference evidence="3 4" key="1">
    <citation type="submission" date="2024-11" db="EMBL/GenBank/DDBJ databases">
        <title>Chromosome-level genome assembly of Eucalyptus globulus Labill. provides insights into its genome evolution.</title>
        <authorList>
            <person name="Li X."/>
        </authorList>
    </citation>
    <scope>NUCLEOTIDE SEQUENCE [LARGE SCALE GENOMIC DNA]</scope>
    <source>
        <strain evidence="3">CL2024</strain>
        <tissue evidence="3">Fresh tender leaves</tissue>
    </source>
</reference>
<dbReference type="Proteomes" id="UP001634007">
    <property type="component" value="Unassembled WGS sequence"/>
</dbReference>
<protein>
    <submittedName>
        <fullName evidence="3">Uncharacterized protein</fullName>
    </submittedName>
</protein>
<feature type="region of interest" description="Disordered" evidence="1">
    <location>
        <begin position="1"/>
        <end position="32"/>
    </location>
</feature>
<evidence type="ECO:0000256" key="2">
    <source>
        <dbReference type="SAM" id="Phobius"/>
    </source>
</evidence>
<keyword evidence="2" id="KW-0472">Membrane</keyword>
<sequence length="156" mass="17326">MGRPRPSRAALPGPQQACVGRRKAHTRPKTEVAEGSRRTYIVRLRSPNGRSFAFPIPSLQFLSLSLSLSLFLSSSPERRYEFAVGKVSRLAPSPPSSGVTIASLGNASSSSVFCFFVCALRSRRMRVARGRREEEEEEEEEEVRPASRRTGAWRSS</sequence>
<feature type="region of interest" description="Disordered" evidence="1">
    <location>
        <begin position="128"/>
        <end position="156"/>
    </location>
</feature>
<evidence type="ECO:0000313" key="4">
    <source>
        <dbReference type="Proteomes" id="UP001634007"/>
    </source>
</evidence>
<accession>A0ABD3LHX2</accession>
<gene>
    <name evidence="3" type="ORF">ACJRO7_011906</name>
</gene>
<proteinExistence type="predicted"/>
<dbReference type="AlphaFoldDB" id="A0ABD3LHX2"/>
<feature type="transmembrane region" description="Helical" evidence="2">
    <location>
        <begin position="99"/>
        <end position="120"/>
    </location>
</feature>
<keyword evidence="2" id="KW-0812">Transmembrane</keyword>
<keyword evidence="4" id="KW-1185">Reference proteome</keyword>
<comment type="caution">
    <text evidence="3">The sequence shown here is derived from an EMBL/GenBank/DDBJ whole genome shotgun (WGS) entry which is preliminary data.</text>
</comment>
<organism evidence="3 4">
    <name type="scientific">Eucalyptus globulus</name>
    <name type="common">Tasmanian blue gum</name>
    <dbReference type="NCBI Taxonomy" id="34317"/>
    <lineage>
        <taxon>Eukaryota</taxon>
        <taxon>Viridiplantae</taxon>
        <taxon>Streptophyta</taxon>
        <taxon>Embryophyta</taxon>
        <taxon>Tracheophyta</taxon>
        <taxon>Spermatophyta</taxon>
        <taxon>Magnoliopsida</taxon>
        <taxon>eudicotyledons</taxon>
        <taxon>Gunneridae</taxon>
        <taxon>Pentapetalae</taxon>
        <taxon>rosids</taxon>
        <taxon>malvids</taxon>
        <taxon>Myrtales</taxon>
        <taxon>Myrtaceae</taxon>
        <taxon>Myrtoideae</taxon>
        <taxon>Eucalypteae</taxon>
        <taxon>Eucalyptus</taxon>
    </lineage>
</organism>
<feature type="transmembrane region" description="Helical" evidence="2">
    <location>
        <begin position="52"/>
        <end position="72"/>
    </location>
</feature>